<organism evidence="9 10">
    <name type="scientific">Aquisalimonas asiatica</name>
    <dbReference type="NCBI Taxonomy" id="406100"/>
    <lineage>
        <taxon>Bacteria</taxon>
        <taxon>Pseudomonadati</taxon>
        <taxon>Pseudomonadota</taxon>
        <taxon>Gammaproteobacteria</taxon>
        <taxon>Chromatiales</taxon>
        <taxon>Ectothiorhodospiraceae</taxon>
        <taxon>Aquisalimonas</taxon>
    </lineage>
</organism>
<evidence type="ECO:0000313" key="10">
    <source>
        <dbReference type="Proteomes" id="UP000199657"/>
    </source>
</evidence>
<evidence type="ECO:0000256" key="1">
    <source>
        <dbReference type="ARBA" id="ARBA00001974"/>
    </source>
</evidence>
<dbReference type="NCBIfam" id="NF004356">
    <property type="entry name" value="PRK05732.1"/>
    <property type="match status" value="1"/>
</dbReference>
<dbReference type="RefSeq" id="WP_091646290.1">
    <property type="nucleotide sequence ID" value="NZ_FOEG01000013.1"/>
</dbReference>
<comment type="cofactor">
    <cofactor evidence="1">
        <name>FAD</name>
        <dbReference type="ChEBI" id="CHEBI:57692"/>
    </cofactor>
</comment>
<evidence type="ECO:0000256" key="7">
    <source>
        <dbReference type="ARBA" id="ARBA00023033"/>
    </source>
</evidence>
<dbReference type="InterPro" id="IPR010971">
    <property type="entry name" value="UbiH/COQ6"/>
</dbReference>
<evidence type="ECO:0000256" key="3">
    <source>
        <dbReference type="ARBA" id="ARBA00005349"/>
    </source>
</evidence>
<comment type="pathway">
    <text evidence="2">Cofactor biosynthesis; ubiquinone biosynthesis.</text>
</comment>
<reference evidence="9 10" key="1">
    <citation type="submission" date="2016-10" db="EMBL/GenBank/DDBJ databases">
        <authorList>
            <person name="de Groot N.N."/>
        </authorList>
    </citation>
    <scope>NUCLEOTIDE SEQUENCE [LARGE SCALE GENOMIC DNA]</scope>
    <source>
        <strain evidence="9 10">CGMCC 1.6291</strain>
    </source>
</reference>
<evidence type="ECO:0000256" key="2">
    <source>
        <dbReference type="ARBA" id="ARBA00004749"/>
    </source>
</evidence>
<dbReference type="PANTHER" id="PTHR43876:SF8">
    <property type="entry name" value="2-OCTAPRENYL-6-METHOXYPHENOL HYDROXYLASE"/>
    <property type="match status" value="1"/>
</dbReference>
<dbReference type="STRING" id="406100.SAMN04488052_11327"/>
<accession>A0A1H8VKJ3</accession>
<name>A0A1H8VKJ3_9GAMM</name>
<dbReference type="NCBIfam" id="TIGR01984">
    <property type="entry name" value="UbiH"/>
    <property type="match status" value="1"/>
</dbReference>
<dbReference type="AlphaFoldDB" id="A0A1H8VKJ3"/>
<dbReference type="OrthoDB" id="9769565at2"/>
<comment type="similarity">
    <text evidence="3">Belongs to the UbiH/COQ6 family.</text>
</comment>
<dbReference type="PANTHER" id="PTHR43876">
    <property type="entry name" value="UBIQUINONE BIOSYNTHESIS MONOOXYGENASE COQ6, MITOCHONDRIAL"/>
    <property type="match status" value="1"/>
</dbReference>
<evidence type="ECO:0000256" key="5">
    <source>
        <dbReference type="ARBA" id="ARBA00022827"/>
    </source>
</evidence>
<protein>
    <submittedName>
        <fullName evidence="9">2-octaprenyl-6-methoxyphenol hydroxylase</fullName>
    </submittedName>
</protein>
<keyword evidence="10" id="KW-1185">Reference proteome</keyword>
<evidence type="ECO:0000256" key="6">
    <source>
        <dbReference type="ARBA" id="ARBA00023002"/>
    </source>
</evidence>
<dbReference type="UniPathway" id="UPA00232"/>
<proteinExistence type="inferred from homology"/>
<keyword evidence="5" id="KW-0274">FAD</keyword>
<dbReference type="PRINTS" id="PR00420">
    <property type="entry name" value="RNGMNOXGNASE"/>
</dbReference>
<gene>
    <name evidence="9" type="ORF">SAMN04488052_11327</name>
</gene>
<evidence type="ECO:0000313" key="9">
    <source>
        <dbReference type="EMBL" id="SEP15800.1"/>
    </source>
</evidence>
<dbReference type="Pfam" id="PF01494">
    <property type="entry name" value="FAD_binding_3"/>
    <property type="match status" value="1"/>
</dbReference>
<dbReference type="EMBL" id="FOEG01000013">
    <property type="protein sequence ID" value="SEP15800.1"/>
    <property type="molecule type" value="Genomic_DNA"/>
</dbReference>
<dbReference type="GO" id="GO:0071949">
    <property type="term" value="F:FAD binding"/>
    <property type="evidence" value="ECO:0007669"/>
    <property type="project" value="InterPro"/>
</dbReference>
<dbReference type="NCBIfam" id="TIGR01988">
    <property type="entry name" value="Ubi-OHases"/>
    <property type="match status" value="1"/>
</dbReference>
<evidence type="ECO:0000259" key="8">
    <source>
        <dbReference type="Pfam" id="PF01494"/>
    </source>
</evidence>
<dbReference type="GO" id="GO:0008681">
    <property type="term" value="F:2-octaprenyl-6-methoxyphenol hydroxylase activity"/>
    <property type="evidence" value="ECO:0007669"/>
    <property type="project" value="InterPro"/>
</dbReference>
<sequence length="409" mass="43089">MAAATADVVIVGGGLVGASLAIALGGSGLQVRVVDPVTATAPEQPSYDDRSTALSPTSRRILEALELWPAISGEAAPIRTIHVSDRGGFGVTRMQAEQEGLDALGHVVPNRVLGRVLRERLAAQPDAVQSVTARVESAEPGPDAVHLTLDDGTDLAARVVVAADGTRSALRERLGIDLRETDYDQVGVVANVTPARSPDGRAFERFTPEGPLALLPLAGGHCSLVWTVSPQRAEALAALGDADFLAALQEAFGYRLGRFLRVGRRVAYPLGLSRSARRVAGRSVLIGNAARTLHPVAGQGFNLALRDVAELAERLHGAGRRGEDPGAPALLQGYADARESDHRRVTAMTDGLVRLFSNRLPGLRLARNLGLVGMELLPGARDGLVRQAMGRGSRLPRLARGLSLESQHG</sequence>
<dbReference type="Proteomes" id="UP000199657">
    <property type="component" value="Unassembled WGS sequence"/>
</dbReference>
<dbReference type="GO" id="GO:0006744">
    <property type="term" value="P:ubiquinone biosynthetic process"/>
    <property type="evidence" value="ECO:0007669"/>
    <property type="project" value="UniProtKB-UniPathway"/>
</dbReference>
<dbReference type="SUPFAM" id="SSF51905">
    <property type="entry name" value="FAD/NAD(P)-binding domain"/>
    <property type="match status" value="1"/>
</dbReference>
<keyword evidence="4" id="KW-0285">Flavoprotein</keyword>
<dbReference type="InterPro" id="IPR002938">
    <property type="entry name" value="FAD-bd"/>
</dbReference>
<feature type="domain" description="FAD-binding" evidence="8">
    <location>
        <begin position="6"/>
        <end position="345"/>
    </location>
</feature>
<dbReference type="InterPro" id="IPR051205">
    <property type="entry name" value="UbiH/COQ6_monooxygenase"/>
</dbReference>
<keyword evidence="6" id="KW-0560">Oxidoreductase</keyword>
<evidence type="ECO:0000256" key="4">
    <source>
        <dbReference type="ARBA" id="ARBA00022630"/>
    </source>
</evidence>
<keyword evidence="7" id="KW-0503">Monooxygenase</keyword>
<dbReference type="InterPro" id="IPR036188">
    <property type="entry name" value="FAD/NAD-bd_sf"/>
</dbReference>
<dbReference type="Gene3D" id="3.50.50.60">
    <property type="entry name" value="FAD/NAD(P)-binding domain"/>
    <property type="match status" value="2"/>
</dbReference>
<dbReference type="InterPro" id="IPR011295">
    <property type="entry name" value="UbiH"/>
</dbReference>